<name>A0AA92FFD4_9BACT</name>
<dbReference type="RefSeq" id="WP_167749304.1">
    <property type="nucleotide sequence ID" value="NZ_CP039734.2"/>
</dbReference>
<dbReference type="EMBL" id="CP039734">
    <property type="protein sequence ID" value="QIR75226.1"/>
    <property type="molecule type" value="Genomic_DNA"/>
</dbReference>
<dbReference type="AlphaFoldDB" id="A0AA92FFD4"/>
<evidence type="ECO:0000313" key="2">
    <source>
        <dbReference type="Proteomes" id="UP000502831"/>
    </source>
</evidence>
<reference evidence="1 2" key="1">
    <citation type="journal article" date="2017" name="Environ. Sci. Technol.">
        <title>Organohalide Respiration with Chlorinated Ethenes under Low pH Conditions.</title>
        <authorList>
            <person name="Yang Y."/>
            <person name="Capiro N.L."/>
            <person name="Marcet T.F."/>
            <person name="Yan J."/>
            <person name="Pennell K.D."/>
            <person name="Loffler F.E."/>
        </authorList>
    </citation>
    <scope>NUCLEOTIDE SEQUENCE [LARGE SCALE GENOMIC DNA]</scope>
    <source>
        <strain evidence="1 2">ACSDCE</strain>
    </source>
</reference>
<proteinExistence type="predicted"/>
<organism evidence="1 2">
    <name type="scientific">Sulfurospirillum diekertiae</name>
    <dbReference type="NCBI Taxonomy" id="1854492"/>
    <lineage>
        <taxon>Bacteria</taxon>
        <taxon>Pseudomonadati</taxon>
        <taxon>Campylobacterota</taxon>
        <taxon>Epsilonproteobacteria</taxon>
        <taxon>Campylobacterales</taxon>
        <taxon>Sulfurospirillaceae</taxon>
        <taxon>Sulfurospirillum</taxon>
    </lineage>
</organism>
<accession>A0AA92FFD4</accession>
<gene>
    <name evidence="1" type="ORF">FA584_02925</name>
</gene>
<dbReference type="Proteomes" id="UP000502831">
    <property type="component" value="Chromosome"/>
</dbReference>
<sequence length="102" mass="11713">MKLLTKELEAKLPPLYSNDALGYEAHAIVKFFTPDASWTWYATEYDAQERIFFGLVDGFEMELGYFSLDELQSIKGSLGLSVERDIYFSPTKLSTLMQRNTL</sequence>
<protein>
    <submittedName>
        <fullName evidence="1">DUF2958 domain-containing protein</fullName>
    </submittedName>
</protein>
<dbReference type="InterPro" id="IPR021341">
    <property type="entry name" value="DUF2958"/>
</dbReference>
<evidence type="ECO:0000313" key="1">
    <source>
        <dbReference type="EMBL" id="QIR75226.1"/>
    </source>
</evidence>
<dbReference type="Pfam" id="PF11171">
    <property type="entry name" value="DUF2958"/>
    <property type="match status" value="1"/>
</dbReference>